<dbReference type="PANTHER" id="PTHR10039:SF5">
    <property type="entry name" value="NACHT DOMAIN-CONTAINING PROTEIN"/>
    <property type="match status" value="1"/>
</dbReference>
<name>A0A9P4P8X9_9PLEO</name>
<organism evidence="3 4">
    <name type="scientific">Karstenula rhodostoma CBS 690.94</name>
    <dbReference type="NCBI Taxonomy" id="1392251"/>
    <lineage>
        <taxon>Eukaryota</taxon>
        <taxon>Fungi</taxon>
        <taxon>Dikarya</taxon>
        <taxon>Ascomycota</taxon>
        <taxon>Pezizomycotina</taxon>
        <taxon>Dothideomycetes</taxon>
        <taxon>Pleosporomycetidae</taxon>
        <taxon>Pleosporales</taxon>
        <taxon>Massarineae</taxon>
        <taxon>Didymosphaeriaceae</taxon>
        <taxon>Karstenula</taxon>
    </lineage>
</organism>
<evidence type="ECO:0000259" key="2">
    <source>
        <dbReference type="Pfam" id="PF24883"/>
    </source>
</evidence>
<proteinExistence type="predicted"/>
<evidence type="ECO:0000313" key="3">
    <source>
        <dbReference type="EMBL" id="KAF2439407.1"/>
    </source>
</evidence>
<dbReference type="SUPFAM" id="SSF52540">
    <property type="entry name" value="P-loop containing nucleoside triphosphate hydrolases"/>
    <property type="match status" value="1"/>
</dbReference>
<dbReference type="InterPro" id="IPR027417">
    <property type="entry name" value="P-loop_NTPase"/>
</dbReference>
<reference evidence="3" key="1">
    <citation type="journal article" date="2020" name="Stud. Mycol.">
        <title>101 Dothideomycetes genomes: a test case for predicting lifestyles and emergence of pathogens.</title>
        <authorList>
            <person name="Haridas S."/>
            <person name="Albert R."/>
            <person name="Binder M."/>
            <person name="Bloem J."/>
            <person name="Labutti K."/>
            <person name="Salamov A."/>
            <person name="Andreopoulos B."/>
            <person name="Baker S."/>
            <person name="Barry K."/>
            <person name="Bills G."/>
            <person name="Bluhm B."/>
            <person name="Cannon C."/>
            <person name="Castanera R."/>
            <person name="Culley D."/>
            <person name="Daum C."/>
            <person name="Ezra D."/>
            <person name="Gonzalez J."/>
            <person name="Henrissat B."/>
            <person name="Kuo A."/>
            <person name="Liang C."/>
            <person name="Lipzen A."/>
            <person name="Lutzoni F."/>
            <person name="Magnuson J."/>
            <person name="Mondo S."/>
            <person name="Nolan M."/>
            <person name="Ohm R."/>
            <person name="Pangilinan J."/>
            <person name="Park H.-J."/>
            <person name="Ramirez L."/>
            <person name="Alfaro M."/>
            <person name="Sun H."/>
            <person name="Tritt A."/>
            <person name="Yoshinaga Y."/>
            <person name="Zwiers L.-H."/>
            <person name="Turgeon B."/>
            <person name="Goodwin S."/>
            <person name="Spatafora J."/>
            <person name="Crous P."/>
            <person name="Grigoriev I."/>
        </authorList>
    </citation>
    <scope>NUCLEOTIDE SEQUENCE</scope>
    <source>
        <strain evidence="3">CBS 690.94</strain>
    </source>
</reference>
<dbReference type="Proteomes" id="UP000799764">
    <property type="component" value="Unassembled WGS sequence"/>
</dbReference>
<evidence type="ECO:0000256" key="1">
    <source>
        <dbReference type="ARBA" id="ARBA00022737"/>
    </source>
</evidence>
<sequence length="655" mass="74040">MEPLTAVGLVANIVQFVDLGCKIFASAKEIQHSTAGLTTDDQRTSDMMTEMYRLSLHLESPGREPSDANEKALFKLAAECHKLSVQILELMDKTSAKNPGSKSEAIRSTVRKMSANTKTQLISLATTAESQVKTIKTLDANLAGLRDKLSTLSSRDPDLLERIREIVQLPQAAREAVAQQQILRSLDHDDTYLRYEVVDKAHQDTFRWIIEDGPSVDSERLSQSRKLLRTWLSEEEGVFHVVGKLGSGKSTLMKFLFNHPNTLSDLRRCSGDRRLALVKFFFWRPGSIWQNSVKGLLRGLVHNTLQSCPELVPVAFPSIWEDAVVSSGHTLDRSSARSIDDDTIESAFSNILKHASVLQTHRLCFFIDALDEQNDSSPQNDHKALVETIQHWADSSQGALKVCVSSREDNVFTNAFRSDRRLRLQDLTRRDLEMYVREKLPIPSTKMRERITQTIVERSHGIFLWVVLVFKALREAFEDGRELDAFEAELNSLPTELEALFAHLLQTIPMSRRKNAYCLFKLMLLSAARGKLPVHAIMYLDKYLKNHRFALENDPSTSKAGHRPIPKNHLQEDLELVRARKMLHGDCRGLLESVVTTGEDAHHMTFTHRSVPEFLQRTSTQKIHHTGPSVSLSRDLLLPMSGALCVAFLLRGLPW</sequence>
<dbReference type="OrthoDB" id="443402at2759"/>
<comment type="caution">
    <text evidence="3">The sequence shown here is derived from an EMBL/GenBank/DDBJ whole genome shotgun (WGS) entry which is preliminary data.</text>
</comment>
<evidence type="ECO:0000313" key="4">
    <source>
        <dbReference type="Proteomes" id="UP000799764"/>
    </source>
</evidence>
<feature type="domain" description="Nephrocystin 3-like N-terminal" evidence="2">
    <location>
        <begin position="227"/>
        <end position="407"/>
    </location>
</feature>
<protein>
    <recommendedName>
        <fullName evidence="2">Nephrocystin 3-like N-terminal domain-containing protein</fullName>
    </recommendedName>
</protein>
<keyword evidence="4" id="KW-1185">Reference proteome</keyword>
<accession>A0A9P4P8X9</accession>
<keyword evidence="1" id="KW-0677">Repeat</keyword>
<dbReference type="AlphaFoldDB" id="A0A9P4P8X9"/>
<dbReference type="EMBL" id="MU001509">
    <property type="protein sequence ID" value="KAF2439407.1"/>
    <property type="molecule type" value="Genomic_DNA"/>
</dbReference>
<dbReference type="Pfam" id="PF24883">
    <property type="entry name" value="NPHP3_N"/>
    <property type="match status" value="1"/>
</dbReference>
<dbReference type="Gene3D" id="3.40.50.300">
    <property type="entry name" value="P-loop containing nucleotide triphosphate hydrolases"/>
    <property type="match status" value="1"/>
</dbReference>
<dbReference type="PANTHER" id="PTHR10039">
    <property type="entry name" value="AMELOGENIN"/>
    <property type="match status" value="1"/>
</dbReference>
<dbReference type="InterPro" id="IPR056884">
    <property type="entry name" value="NPHP3-like_N"/>
</dbReference>
<gene>
    <name evidence="3" type="ORF">P171DRAFT_122106</name>
</gene>